<dbReference type="Gene3D" id="3.40.50.150">
    <property type="entry name" value="Vaccinia Virus protein VP39"/>
    <property type="match status" value="1"/>
</dbReference>
<dbReference type="EMBL" id="CP019434">
    <property type="protein sequence ID" value="APZ43969.1"/>
    <property type="molecule type" value="Genomic_DNA"/>
</dbReference>
<dbReference type="Pfam" id="PF13489">
    <property type="entry name" value="Methyltransf_23"/>
    <property type="match status" value="1"/>
</dbReference>
<keyword evidence="1" id="KW-0808">Transferase</keyword>
<accession>A0A1P8UJF5</accession>
<evidence type="ECO:0000256" key="1">
    <source>
        <dbReference type="ARBA" id="ARBA00022679"/>
    </source>
</evidence>
<dbReference type="RefSeq" id="WP_076837592.1">
    <property type="nucleotide sequence ID" value="NZ_CP019434.1"/>
</dbReference>
<gene>
    <name evidence="2" type="ORF">BW247_13430</name>
</gene>
<evidence type="ECO:0008006" key="4">
    <source>
        <dbReference type="Google" id="ProtNLM"/>
    </source>
</evidence>
<dbReference type="KEGG" id="afy:BW247_13430"/>
<organism evidence="2 3">
    <name type="scientific">Acidihalobacter ferrooxydans</name>
    <dbReference type="NCBI Taxonomy" id="1765967"/>
    <lineage>
        <taxon>Bacteria</taxon>
        <taxon>Pseudomonadati</taxon>
        <taxon>Pseudomonadota</taxon>
        <taxon>Gammaproteobacteria</taxon>
        <taxon>Chromatiales</taxon>
        <taxon>Ectothiorhodospiraceae</taxon>
        <taxon>Acidihalobacter</taxon>
    </lineage>
</organism>
<dbReference type="AlphaFoldDB" id="A0A1P8UJF5"/>
<dbReference type="PANTHER" id="PTHR43861:SF3">
    <property type="entry name" value="PUTATIVE (AFU_ORTHOLOGUE AFUA_2G14390)-RELATED"/>
    <property type="match status" value="1"/>
</dbReference>
<evidence type="ECO:0000313" key="3">
    <source>
        <dbReference type="Proteomes" id="UP000243807"/>
    </source>
</evidence>
<sequence length="345" mass="39253">MDQKIWKDSELEHLGQCPICDSTERDHVCQVDDWYTGTPGIWDYYRCKGCGVFYIDPRPTPDSIGRLYENYFTHEPTPQRERRGIGKLALGLRNDYLNWKYGYRNTPTLKGGRWLMYMLPPWLRWEWDYAARHLPKPAPGRNRLLDVGCGNGEFLAAAQSAGWECVGVDFDLKAVEMARSQGIEAHLGALEAQGFKDGCFDAITLCHVIEHVHDPSELLRECSRLLRPNGLLWIATPNANSLVHRWFGANWLAFVPHHLILFNSTALQQRLESQGFKVKLQHSGAQVQAHWRASTARRIGLKGEAVHTDPFLQTKLGLAYQPLELLVALIPRIQGDVVLCATKVR</sequence>
<protein>
    <recommendedName>
        <fullName evidence="4">Methyltransferase type 11</fullName>
    </recommendedName>
</protein>
<name>A0A1P8UJF5_9GAMM</name>
<keyword evidence="3" id="KW-1185">Reference proteome</keyword>
<proteinExistence type="predicted"/>
<dbReference type="SUPFAM" id="SSF53335">
    <property type="entry name" value="S-adenosyl-L-methionine-dependent methyltransferases"/>
    <property type="match status" value="1"/>
</dbReference>
<dbReference type="PANTHER" id="PTHR43861">
    <property type="entry name" value="TRANS-ACONITATE 2-METHYLTRANSFERASE-RELATED"/>
    <property type="match status" value="1"/>
</dbReference>
<dbReference type="GO" id="GO:0016740">
    <property type="term" value="F:transferase activity"/>
    <property type="evidence" value="ECO:0007669"/>
    <property type="project" value="UniProtKB-KW"/>
</dbReference>
<dbReference type="Proteomes" id="UP000243807">
    <property type="component" value="Chromosome"/>
</dbReference>
<dbReference type="CDD" id="cd02440">
    <property type="entry name" value="AdoMet_MTases"/>
    <property type="match status" value="1"/>
</dbReference>
<dbReference type="InterPro" id="IPR029063">
    <property type="entry name" value="SAM-dependent_MTases_sf"/>
</dbReference>
<reference evidence="2 3" key="1">
    <citation type="submission" date="2017-01" db="EMBL/GenBank/DDBJ databases">
        <title>Draft sequence of Acidihalobacter ferrooxidans strain DSM 14175 (strain V8).</title>
        <authorList>
            <person name="Khaleque H.N."/>
            <person name="Ramsay J.P."/>
            <person name="Murphy R.J.T."/>
            <person name="Kaksonen A.H."/>
            <person name="Boxall N.J."/>
            <person name="Watkin E.L.J."/>
        </authorList>
    </citation>
    <scope>NUCLEOTIDE SEQUENCE [LARGE SCALE GENOMIC DNA]</scope>
    <source>
        <strain evidence="2 3">V8</strain>
    </source>
</reference>
<dbReference type="STRING" id="1765967.BW247_13430"/>
<evidence type="ECO:0000313" key="2">
    <source>
        <dbReference type="EMBL" id="APZ43969.1"/>
    </source>
</evidence>